<dbReference type="InterPro" id="IPR050916">
    <property type="entry name" value="SCAN-C2H2_zinc_finger"/>
</dbReference>
<feature type="domain" description="SCAN box" evidence="2">
    <location>
        <begin position="44"/>
        <end position="122"/>
    </location>
</feature>
<reference evidence="4" key="1">
    <citation type="journal article" date="2017" name="PLoS ONE">
        <title>The Agassiz's desert tortoise genome provides a resource for the conservation of a threatened species.</title>
        <authorList>
            <person name="Tollis M."/>
            <person name="DeNardo D.F."/>
            <person name="Cornelius J.A."/>
            <person name="Dolby G.A."/>
            <person name="Edwards T."/>
            <person name="Henen B.T."/>
            <person name="Karl A.E."/>
            <person name="Murphy R.W."/>
            <person name="Kusumi K."/>
        </authorList>
    </citation>
    <scope>NUCLEOTIDE SEQUENCE [LARGE SCALE GENOMIC DNA]</scope>
</reference>
<sequence length="148" mass="16829">RHAAVSNCIYVPSVTDTDKLSVDSSNDREATRQQYSISMEKHCRHFRQFCYQEAEGPQEVYSRLCELSHLWLQPGLHTKEQIIKLLVLEQFLTISPEGIQTWAQRFHPETGNEVVALVEDFQLIHQEIGKCGHGEVKPNLLSGNVIAG</sequence>
<proteinExistence type="predicted"/>
<dbReference type="PANTHER" id="PTHR45935">
    <property type="entry name" value="PROTEIN ZBED8-RELATED"/>
    <property type="match status" value="1"/>
</dbReference>
<evidence type="ECO:0000256" key="1">
    <source>
        <dbReference type="ARBA" id="ARBA00023242"/>
    </source>
</evidence>
<dbReference type="STRING" id="38772.ENSGAGP00000001942"/>
<dbReference type="CDD" id="cd07936">
    <property type="entry name" value="SCAN"/>
    <property type="match status" value="1"/>
</dbReference>
<organism evidence="3 4">
    <name type="scientific">Gopherus agassizii</name>
    <name type="common">Agassiz's desert tortoise</name>
    <dbReference type="NCBI Taxonomy" id="38772"/>
    <lineage>
        <taxon>Eukaryota</taxon>
        <taxon>Metazoa</taxon>
        <taxon>Chordata</taxon>
        <taxon>Craniata</taxon>
        <taxon>Vertebrata</taxon>
        <taxon>Euteleostomi</taxon>
        <taxon>Archelosauria</taxon>
        <taxon>Testudinata</taxon>
        <taxon>Testudines</taxon>
        <taxon>Cryptodira</taxon>
        <taxon>Durocryptodira</taxon>
        <taxon>Testudinoidea</taxon>
        <taxon>Testudinidae</taxon>
        <taxon>Gopherus</taxon>
    </lineage>
</organism>
<dbReference type="Pfam" id="PF02023">
    <property type="entry name" value="SCAN"/>
    <property type="match status" value="1"/>
</dbReference>
<evidence type="ECO:0000313" key="4">
    <source>
        <dbReference type="Proteomes" id="UP000291020"/>
    </source>
</evidence>
<dbReference type="PROSITE" id="PS50804">
    <property type="entry name" value="SCAN_BOX"/>
    <property type="match status" value="1"/>
</dbReference>
<dbReference type="Ensembl" id="ENSGAGT00000002209.1">
    <property type="protein sequence ID" value="ENSGAGP00000001942.1"/>
    <property type="gene ID" value="ENSGAGG00000001562.1"/>
</dbReference>
<keyword evidence="4" id="KW-1185">Reference proteome</keyword>
<dbReference type="SUPFAM" id="SSF47353">
    <property type="entry name" value="Retrovirus capsid dimerization domain-like"/>
    <property type="match status" value="1"/>
</dbReference>
<dbReference type="Proteomes" id="UP000291020">
    <property type="component" value="Unassembled WGS sequence"/>
</dbReference>
<reference evidence="3" key="2">
    <citation type="submission" date="2025-08" db="UniProtKB">
        <authorList>
            <consortium name="Ensembl"/>
        </authorList>
    </citation>
    <scope>IDENTIFICATION</scope>
</reference>
<accession>A0A452GJS0</accession>
<reference evidence="3" key="3">
    <citation type="submission" date="2025-09" db="UniProtKB">
        <authorList>
            <consortium name="Ensembl"/>
        </authorList>
    </citation>
    <scope>IDENTIFICATION</scope>
</reference>
<dbReference type="SMART" id="SM00431">
    <property type="entry name" value="SCAN"/>
    <property type="match status" value="1"/>
</dbReference>
<evidence type="ECO:0000313" key="3">
    <source>
        <dbReference type="Ensembl" id="ENSGAGP00000001942.1"/>
    </source>
</evidence>
<dbReference type="InterPro" id="IPR038269">
    <property type="entry name" value="SCAN_sf"/>
</dbReference>
<name>A0A452GJS0_9SAUR</name>
<protein>
    <recommendedName>
        <fullName evidence="2">SCAN box domain-containing protein</fullName>
    </recommendedName>
</protein>
<evidence type="ECO:0000259" key="2">
    <source>
        <dbReference type="PROSITE" id="PS50804"/>
    </source>
</evidence>
<keyword evidence="1" id="KW-0539">Nucleus</keyword>
<dbReference type="PANTHER" id="PTHR45935:SF15">
    <property type="entry name" value="SCAN BOX DOMAIN-CONTAINING PROTEIN"/>
    <property type="match status" value="1"/>
</dbReference>
<dbReference type="InterPro" id="IPR003309">
    <property type="entry name" value="SCAN_dom"/>
</dbReference>
<dbReference type="AlphaFoldDB" id="A0A452GJS0"/>
<dbReference type="Gene3D" id="1.10.4020.10">
    <property type="entry name" value="DNA breaking-rejoining enzymes"/>
    <property type="match status" value="1"/>
</dbReference>
<dbReference type="FunFam" id="1.10.4020.10:FF:000001">
    <property type="entry name" value="zinc finger protein 263 isoform X1"/>
    <property type="match status" value="1"/>
</dbReference>